<dbReference type="Pfam" id="PF04307">
    <property type="entry name" value="YdjM"/>
    <property type="match status" value="1"/>
</dbReference>
<keyword evidence="1" id="KW-0812">Transmembrane</keyword>
<feature type="transmembrane region" description="Helical" evidence="1">
    <location>
        <begin position="66"/>
        <end position="85"/>
    </location>
</feature>
<organism evidence="2 3">
    <name type="scientific">Desulfoscipio gibsoniae DSM 7213</name>
    <dbReference type="NCBI Taxonomy" id="767817"/>
    <lineage>
        <taxon>Bacteria</taxon>
        <taxon>Bacillati</taxon>
        <taxon>Bacillota</taxon>
        <taxon>Clostridia</taxon>
        <taxon>Eubacteriales</taxon>
        <taxon>Desulfallaceae</taxon>
        <taxon>Desulfoscipio</taxon>
    </lineage>
</organism>
<dbReference type="EMBL" id="CP003273">
    <property type="protein sequence ID" value="AGL01038.1"/>
    <property type="molecule type" value="Genomic_DNA"/>
</dbReference>
<keyword evidence="3" id="KW-1185">Reference proteome</keyword>
<reference evidence="2 3" key="1">
    <citation type="submission" date="2012-01" db="EMBL/GenBank/DDBJ databases">
        <title>Complete sequence of Desulfotomaculum gibsoniae DSM 7213.</title>
        <authorList>
            <consortium name="US DOE Joint Genome Institute"/>
            <person name="Lucas S."/>
            <person name="Han J."/>
            <person name="Lapidus A."/>
            <person name="Cheng J.-F."/>
            <person name="Goodwin L."/>
            <person name="Pitluck S."/>
            <person name="Peters L."/>
            <person name="Ovchinnikova G."/>
            <person name="Teshima H."/>
            <person name="Detter J.C."/>
            <person name="Han C."/>
            <person name="Tapia R."/>
            <person name="Land M."/>
            <person name="Hauser L."/>
            <person name="Kyrpides N."/>
            <person name="Ivanova N."/>
            <person name="Pagani I."/>
            <person name="Parshina S."/>
            <person name="Plugge C."/>
            <person name="Muyzer G."/>
            <person name="Kuever J."/>
            <person name="Ivanova A."/>
            <person name="Nazina T."/>
            <person name="Klenk H.-P."/>
            <person name="Brambilla E."/>
            <person name="Spring S."/>
            <person name="Stams A.F."/>
            <person name="Woyke T."/>
        </authorList>
    </citation>
    <scope>NUCLEOTIDE SEQUENCE [LARGE SCALE GENOMIC DNA]</scope>
    <source>
        <strain evidence="2 3">DSM 7213</strain>
    </source>
</reference>
<sequence>MLLLAHVGITLGMAKGIQKVMEDQGIKGITEWIDLRLVIIGSILPDIIDKPLGGIIFKETIGNGRIYSHTLLFLLFLLVVAAYVWSKYSKPGMLVVAGGCIVHHILDGIWLYPGTFLWPAYGWAFPKGNPENWLQLWLNLLTEPRYFLQEVIGGIIIICFVKNIVSRRQFVKFIVNGR</sequence>
<dbReference type="InterPro" id="IPR007404">
    <property type="entry name" value="YdjM-like"/>
</dbReference>
<proteinExistence type="predicted"/>
<gene>
    <name evidence="2" type="ORF">Desgi_1556</name>
</gene>
<dbReference type="RefSeq" id="WP_006523897.1">
    <property type="nucleotide sequence ID" value="NC_021184.1"/>
</dbReference>
<keyword evidence="1" id="KW-0472">Membrane</keyword>
<dbReference type="GO" id="GO:0016787">
    <property type="term" value="F:hydrolase activity"/>
    <property type="evidence" value="ECO:0007669"/>
    <property type="project" value="UniProtKB-KW"/>
</dbReference>
<evidence type="ECO:0000256" key="1">
    <source>
        <dbReference type="SAM" id="Phobius"/>
    </source>
</evidence>
<protein>
    <submittedName>
        <fullName evidence="2">Putative membrane-bound metal-dependent hydrolase (DUF457)</fullName>
    </submittedName>
</protein>
<feature type="transmembrane region" description="Helical" evidence="1">
    <location>
        <begin position="146"/>
        <end position="165"/>
    </location>
</feature>
<evidence type="ECO:0000313" key="2">
    <source>
        <dbReference type="EMBL" id="AGL01038.1"/>
    </source>
</evidence>
<dbReference type="HOGENOM" id="CLU_126996_0_0_9"/>
<dbReference type="Proteomes" id="UP000013520">
    <property type="component" value="Chromosome"/>
</dbReference>
<feature type="transmembrane region" description="Helical" evidence="1">
    <location>
        <begin position="92"/>
        <end position="112"/>
    </location>
</feature>
<dbReference type="OrthoDB" id="1903633at2"/>
<keyword evidence="1" id="KW-1133">Transmembrane helix</keyword>
<dbReference type="eggNOG" id="COG1988">
    <property type="taxonomic scope" value="Bacteria"/>
</dbReference>
<accession>R4KD05</accession>
<keyword evidence="2" id="KW-0378">Hydrolase</keyword>
<dbReference type="KEGG" id="dgi:Desgi_1556"/>
<evidence type="ECO:0000313" key="3">
    <source>
        <dbReference type="Proteomes" id="UP000013520"/>
    </source>
</evidence>
<dbReference type="AlphaFoldDB" id="R4KD05"/>
<dbReference type="STRING" id="767817.Desgi_1556"/>
<name>R4KD05_9FIRM</name>